<dbReference type="InterPro" id="IPR003488">
    <property type="entry name" value="DprA"/>
</dbReference>
<dbReference type="Pfam" id="PF02481">
    <property type="entry name" value="DNA_processg_A"/>
    <property type="match status" value="1"/>
</dbReference>
<keyword evidence="4" id="KW-1185">Reference proteome</keyword>
<dbReference type="Gene3D" id="3.40.50.450">
    <property type="match status" value="1"/>
</dbReference>
<protein>
    <submittedName>
        <fullName evidence="3">SMF protein</fullName>
    </submittedName>
</protein>
<dbReference type="KEGG" id="shal:SHALO_1129"/>
<dbReference type="PATRIC" id="fig|1193502.14.peg.1145"/>
<dbReference type="PANTHER" id="PTHR43022">
    <property type="entry name" value="PROTEIN SMF"/>
    <property type="match status" value="1"/>
</dbReference>
<evidence type="ECO:0000256" key="1">
    <source>
        <dbReference type="ARBA" id="ARBA00006525"/>
    </source>
</evidence>
<gene>
    <name evidence="3" type="ORF">SHALO_1129</name>
</gene>
<sequence>MIQTIDFHVPELEMMKVYPNPLFALGNLALLKRPKISIVGTRHPITYTKIYTQELAQKLSNAGVCIVSGGAQGVDGIAHQAAGISNTIMVAGTGLDIRYPALHVKLIEGIEKEGLVLSQFEAGQPSMKWNFPLRNELVVALGEVLIVTQADLKSGTMHSIEFALKMQKPIYVLPHRLGESEGTNWLLKQNLATPLHDVDSFVAQFGQSDLTCKDEFLNYCSTQPLYHEAVEKYADKVFEYECLGKIRVENGRIKRA</sequence>
<dbReference type="EMBL" id="CP017111">
    <property type="protein sequence ID" value="AOO64909.1"/>
    <property type="molecule type" value="Genomic_DNA"/>
</dbReference>
<dbReference type="SUPFAM" id="SSF102405">
    <property type="entry name" value="MCP/YpsA-like"/>
    <property type="match status" value="1"/>
</dbReference>
<evidence type="ECO:0000259" key="2">
    <source>
        <dbReference type="Pfam" id="PF02481"/>
    </source>
</evidence>
<comment type="similarity">
    <text evidence="1">Belongs to the DprA/Smf family.</text>
</comment>
<dbReference type="GO" id="GO:0009294">
    <property type="term" value="P:DNA-mediated transformation"/>
    <property type="evidence" value="ECO:0007669"/>
    <property type="project" value="InterPro"/>
</dbReference>
<organism evidence="3 4">
    <name type="scientific">Sulfurospirillum halorespirans DSM 13726</name>
    <dbReference type="NCBI Taxonomy" id="1193502"/>
    <lineage>
        <taxon>Bacteria</taxon>
        <taxon>Pseudomonadati</taxon>
        <taxon>Campylobacterota</taxon>
        <taxon>Epsilonproteobacteria</taxon>
        <taxon>Campylobacterales</taxon>
        <taxon>Sulfurospirillaceae</taxon>
        <taxon>Sulfurospirillum</taxon>
    </lineage>
</organism>
<dbReference type="AlphaFoldDB" id="A0A1D7TIR7"/>
<dbReference type="STRING" id="1193502.SHALO_1129"/>
<reference evidence="4" key="1">
    <citation type="submission" date="2016-08" db="EMBL/GenBank/DDBJ databases">
        <title>Complete genome sequence of the organohalide-respiring Epsilonproteobacterium Sulfurospirillum halorespirans.</title>
        <authorList>
            <person name="Goris T."/>
            <person name="Zimmermann J."/>
            <person name="Schenz B."/>
            <person name="Lemos M."/>
            <person name="Hackermueller J."/>
            <person name="Diekert G."/>
        </authorList>
    </citation>
    <scope>NUCLEOTIDE SEQUENCE [LARGE SCALE GENOMIC DNA]</scope>
    <source>
        <strain>DSM 13726</strain>
        <strain evidence="4">PCE-M2</strain>
    </source>
</reference>
<dbReference type="Proteomes" id="UP000094609">
    <property type="component" value="Chromosome"/>
</dbReference>
<feature type="domain" description="Smf/DprA SLOG" evidence="2">
    <location>
        <begin position="11"/>
        <end position="204"/>
    </location>
</feature>
<evidence type="ECO:0000313" key="3">
    <source>
        <dbReference type="EMBL" id="AOO64909.1"/>
    </source>
</evidence>
<evidence type="ECO:0000313" key="4">
    <source>
        <dbReference type="Proteomes" id="UP000094609"/>
    </source>
</evidence>
<dbReference type="PANTHER" id="PTHR43022:SF1">
    <property type="entry name" value="PROTEIN SMF"/>
    <property type="match status" value="1"/>
</dbReference>
<dbReference type="InterPro" id="IPR057666">
    <property type="entry name" value="DrpA_SLOG"/>
</dbReference>
<accession>A0A1D7TIR7</accession>
<proteinExistence type="inferred from homology"/>
<dbReference type="RefSeq" id="WP_069477743.1">
    <property type="nucleotide sequence ID" value="NZ_CP017111.1"/>
</dbReference>
<name>A0A1D7TIR7_9BACT</name>